<evidence type="ECO:0000313" key="2">
    <source>
        <dbReference type="Proteomes" id="UP001595615"/>
    </source>
</evidence>
<sequence length="76" mass="8586">MPDFRPAAVNRRLRSLRGERAPVGWVFMVGQRPWGPLRPTREAALQDAVEAGEASVCLEYGRVFLQPLTWVAPVWP</sequence>
<accession>A0ABV7X5V7</accession>
<evidence type="ECO:0000313" key="1">
    <source>
        <dbReference type="EMBL" id="MFC3711321.1"/>
    </source>
</evidence>
<reference evidence="2" key="1">
    <citation type="journal article" date="2019" name="Int. J. Syst. Evol. Microbiol.">
        <title>The Global Catalogue of Microorganisms (GCM) 10K type strain sequencing project: providing services to taxonomists for standard genome sequencing and annotation.</title>
        <authorList>
            <consortium name="The Broad Institute Genomics Platform"/>
            <consortium name="The Broad Institute Genome Sequencing Center for Infectious Disease"/>
            <person name="Wu L."/>
            <person name="Ma J."/>
        </authorList>
    </citation>
    <scope>NUCLEOTIDE SEQUENCE [LARGE SCALE GENOMIC DNA]</scope>
    <source>
        <strain evidence="2">KCTC 42644</strain>
    </source>
</reference>
<keyword evidence="2" id="KW-1185">Reference proteome</keyword>
<proteinExistence type="predicted"/>
<dbReference type="EMBL" id="JBHRXV010000001">
    <property type="protein sequence ID" value="MFC3711321.1"/>
    <property type="molecule type" value="Genomic_DNA"/>
</dbReference>
<organism evidence="1 2">
    <name type="scientific">Sphingoaurantiacus capsulatus</name>
    <dbReference type="NCBI Taxonomy" id="1771310"/>
    <lineage>
        <taxon>Bacteria</taxon>
        <taxon>Pseudomonadati</taxon>
        <taxon>Pseudomonadota</taxon>
        <taxon>Alphaproteobacteria</taxon>
        <taxon>Sphingomonadales</taxon>
        <taxon>Sphingosinicellaceae</taxon>
        <taxon>Sphingoaurantiacus</taxon>
    </lineage>
</organism>
<dbReference type="RefSeq" id="WP_380856002.1">
    <property type="nucleotide sequence ID" value="NZ_JBHRXV010000001.1"/>
</dbReference>
<comment type="caution">
    <text evidence="1">The sequence shown here is derived from an EMBL/GenBank/DDBJ whole genome shotgun (WGS) entry which is preliminary data.</text>
</comment>
<dbReference type="Proteomes" id="UP001595615">
    <property type="component" value="Unassembled WGS sequence"/>
</dbReference>
<gene>
    <name evidence="1" type="ORF">ACFOMD_01985</name>
</gene>
<name>A0ABV7X5V7_9SPHN</name>
<protein>
    <submittedName>
        <fullName evidence="1">Uncharacterized protein</fullName>
    </submittedName>
</protein>